<feature type="domain" description="Endoribonuclease YicC-like N-terminal" evidence="6">
    <location>
        <begin position="2"/>
        <end position="157"/>
    </location>
</feature>
<dbReference type="NCBIfam" id="TIGR00255">
    <property type="entry name" value="YicC/YloC family endoribonuclease"/>
    <property type="match status" value="1"/>
</dbReference>
<keyword evidence="3" id="KW-0255">Endonuclease</keyword>
<reference evidence="8" key="1">
    <citation type="submission" date="2021-12" db="EMBL/GenBank/DDBJ databases">
        <authorList>
            <person name="Rodrigo-Torres L."/>
            <person name="Arahal R. D."/>
            <person name="Lucena T."/>
        </authorList>
    </citation>
    <scope>NUCLEOTIDE SEQUENCE</scope>
    <source>
        <strain evidence="8">CECT 8858</strain>
    </source>
</reference>
<evidence type="ECO:0000313" key="8">
    <source>
        <dbReference type="EMBL" id="CAH0994721.1"/>
    </source>
</evidence>
<evidence type="ECO:0000256" key="5">
    <source>
        <dbReference type="ARBA" id="ARBA00035648"/>
    </source>
</evidence>
<comment type="caution">
    <text evidence="8">The sequence shown here is derived from an EMBL/GenBank/DDBJ whole genome shotgun (WGS) entry which is preliminary data.</text>
</comment>
<protein>
    <recommendedName>
        <fullName evidence="10">YicC family protein</fullName>
    </recommendedName>
</protein>
<proteinExistence type="inferred from homology"/>
<comment type="similarity">
    <text evidence="5">Belongs to the YicC/YloC family.</text>
</comment>
<keyword evidence="9" id="KW-1185">Reference proteome</keyword>
<evidence type="ECO:0000256" key="1">
    <source>
        <dbReference type="ARBA" id="ARBA00001968"/>
    </source>
</evidence>
<evidence type="ECO:0000256" key="4">
    <source>
        <dbReference type="ARBA" id="ARBA00022801"/>
    </source>
</evidence>
<evidence type="ECO:0000313" key="9">
    <source>
        <dbReference type="Proteomes" id="UP000837932"/>
    </source>
</evidence>
<dbReference type="InterPro" id="IPR013527">
    <property type="entry name" value="YicC-like_N"/>
</dbReference>
<comment type="cofactor">
    <cofactor evidence="1">
        <name>a divalent metal cation</name>
        <dbReference type="ChEBI" id="CHEBI:60240"/>
    </cofactor>
</comment>
<name>A0ABN8ESA7_9BACT</name>
<keyword evidence="4" id="KW-0378">Hydrolase</keyword>
<evidence type="ECO:0000256" key="3">
    <source>
        <dbReference type="ARBA" id="ARBA00022759"/>
    </source>
</evidence>
<accession>A0ABN8ESA7</accession>
<gene>
    <name evidence="8" type="ORF">EMA8858_00833</name>
</gene>
<dbReference type="Proteomes" id="UP000837932">
    <property type="component" value="Unassembled WGS sequence"/>
</dbReference>
<dbReference type="InterPro" id="IPR013551">
    <property type="entry name" value="YicC-like_C"/>
</dbReference>
<dbReference type="PANTHER" id="PTHR30636">
    <property type="entry name" value="UPF0701 PROTEIN YICC"/>
    <property type="match status" value="1"/>
</dbReference>
<evidence type="ECO:0000256" key="2">
    <source>
        <dbReference type="ARBA" id="ARBA00022722"/>
    </source>
</evidence>
<dbReference type="Pfam" id="PF03755">
    <property type="entry name" value="YicC-like_N"/>
    <property type="match status" value="1"/>
</dbReference>
<sequence>MLQSMTGFGSATVENAKISVTVEIKSLNSKFFDIYCRIPRTYSEREIEIRNLLTQELERGKVEFMMNVTPKDESGASTTVNRPLIKAYFKDLKATANELGFEPSPTELLRMASMMPNVYNNDSLSEVDAKAEWDLMKSAINQAIKKCKEFRTQEGGNTSLKFQEYIQSISNLLAQVEEQDPKRIPVVRERIEKAVGEWSSSETFDKNRFEQELIYYVEKFDISEEKVRLKNHLEYFIQELKIASNGKKLNFIAQEIGREVNTIGSKANDSIIQRLVVQMKDELEKIKEQTMNIV</sequence>
<dbReference type="EMBL" id="CAKLPY010000001">
    <property type="protein sequence ID" value="CAH0994721.1"/>
    <property type="molecule type" value="Genomic_DNA"/>
</dbReference>
<organism evidence="8 9">
    <name type="scientific">Emticicia aquatica</name>
    <dbReference type="NCBI Taxonomy" id="1681835"/>
    <lineage>
        <taxon>Bacteria</taxon>
        <taxon>Pseudomonadati</taxon>
        <taxon>Bacteroidota</taxon>
        <taxon>Cytophagia</taxon>
        <taxon>Cytophagales</taxon>
        <taxon>Leadbetterellaceae</taxon>
        <taxon>Emticicia</taxon>
    </lineage>
</organism>
<dbReference type="Pfam" id="PF08340">
    <property type="entry name" value="YicC-like_C"/>
    <property type="match status" value="1"/>
</dbReference>
<dbReference type="PANTHER" id="PTHR30636:SF3">
    <property type="entry name" value="UPF0701 PROTEIN YICC"/>
    <property type="match status" value="1"/>
</dbReference>
<evidence type="ECO:0008006" key="10">
    <source>
        <dbReference type="Google" id="ProtNLM"/>
    </source>
</evidence>
<evidence type="ECO:0000259" key="6">
    <source>
        <dbReference type="Pfam" id="PF03755"/>
    </source>
</evidence>
<dbReference type="RefSeq" id="WP_238804729.1">
    <property type="nucleotide sequence ID" value="NZ_CAKLPY010000001.1"/>
</dbReference>
<keyword evidence="2" id="KW-0540">Nuclease</keyword>
<evidence type="ECO:0000259" key="7">
    <source>
        <dbReference type="Pfam" id="PF08340"/>
    </source>
</evidence>
<feature type="domain" description="Endoribonuclease YicC-like C-terminal" evidence="7">
    <location>
        <begin position="176"/>
        <end position="293"/>
    </location>
</feature>
<dbReference type="InterPro" id="IPR005229">
    <property type="entry name" value="YicC/YloC-like"/>
</dbReference>